<evidence type="ECO:0000313" key="2">
    <source>
        <dbReference type="Proteomes" id="UP000001847"/>
    </source>
</evidence>
<dbReference type="HOGENOM" id="CLU_1419902_0_0_12"/>
<dbReference type="Proteomes" id="UP000001847">
    <property type="component" value="Chromosome I"/>
</dbReference>
<organism evidence="1 2">
    <name type="scientific">Leptospira biflexa serovar Patoc (strain Patoc 1 / ATCC 23582 / Paris)</name>
    <dbReference type="NCBI Taxonomy" id="456481"/>
    <lineage>
        <taxon>Bacteria</taxon>
        <taxon>Pseudomonadati</taxon>
        <taxon>Spirochaetota</taxon>
        <taxon>Spirochaetia</taxon>
        <taxon>Leptospirales</taxon>
        <taxon>Leptospiraceae</taxon>
        <taxon>Leptospira</taxon>
    </lineage>
</organism>
<dbReference type="OrthoDB" id="345545at2"/>
<keyword evidence="2" id="KW-1185">Reference proteome</keyword>
<protein>
    <submittedName>
        <fullName evidence="1">Uncharacterized protein</fullName>
    </submittedName>
</protein>
<evidence type="ECO:0000313" key="1">
    <source>
        <dbReference type="EMBL" id="ABZ97915.1"/>
    </source>
</evidence>
<dbReference type="AlphaFoldDB" id="B0SS25"/>
<name>B0SS25_LEPBP</name>
<sequence length="191" mass="22604">MTLFFKKKKNLSPGLSKEVLQRIQEESQVLGKEQILFVRMVEKQNGIGEVQVSFLDRNQSDTESLRFENEVIKRTLSKGEFQYEKGNVYFYPNVDLEWKLTPNQNIHRIQSNYEFSKGKLILEKKDFKKLRPILTECFLKEEVISLYMDGNICQLELETLDKEKEIRISDALLTYVSRFYSSPLIEPHRLQ</sequence>
<gene>
    <name evidence="1" type="ordered locus">LEPBI_I1809</name>
</gene>
<accession>B0SS25</accession>
<dbReference type="EMBL" id="CP000786">
    <property type="protein sequence ID" value="ABZ97915.1"/>
    <property type="molecule type" value="Genomic_DNA"/>
</dbReference>
<reference evidence="1 2" key="1">
    <citation type="journal article" date="2008" name="PLoS ONE">
        <title>Genome sequence of the saprophyte Leptospira biflexa provides insights into the evolution of Leptospira and the pathogenesis of leptospirosis.</title>
        <authorList>
            <person name="Picardeau M."/>
            <person name="Bulach D.M."/>
            <person name="Bouchier C."/>
            <person name="Zuerner R.L."/>
            <person name="Zidane N."/>
            <person name="Wilson P.J."/>
            <person name="Creno S."/>
            <person name="Kuczek E.S."/>
            <person name="Bommezzadri S."/>
            <person name="Davis J.C."/>
            <person name="McGrath A."/>
            <person name="Johnson M.J."/>
            <person name="Boursaux-Eude C."/>
            <person name="Seemann T."/>
            <person name="Rouy Z."/>
            <person name="Coppel R.L."/>
            <person name="Rood J.I."/>
            <person name="Lajus A."/>
            <person name="Davies J.K."/>
            <person name="Medigue C."/>
            <person name="Adler B."/>
        </authorList>
    </citation>
    <scope>NUCLEOTIDE SEQUENCE [LARGE SCALE GENOMIC DNA]</scope>
    <source>
        <strain evidence="2">Patoc 1 / ATCC 23582 / Paris</strain>
    </source>
</reference>
<dbReference type="BioCyc" id="LBIF456481:LEPBI_RS08940-MONOMER"/>
<proteinExistence type="predicted"/>
<dbReference type="RefSeq" id="WP_012388793.1">
    <property type="nucleotide sequence ID" value="NC_010602.1"/>
</dbReference>
<dbReference type="KEGG" id="lbi:LEPBI_I1809"/>